<reference evidence="3 4" key="1">
    <citation type="submission" date="2020-09" db="EMBL/GenBank/DDBJ databases">
        <title>Sphingomonas sp., a new species isolated from pork steak.</title>
        <authorList>
            <person name="Heidler von Heilborn D."/>
        </authorList>
    </citation>
    <scope>NUCLEOTIDE SEQUENCE [LARGE SCALE GENOMIC DNA]</scope>
    <source>
        <strain evidence="4">S8-3T</strain>
    </source>
</reference>
<dbReference type="SUPFAM" id="SSF54001">
    <property type="entry name" value="Cysteine proteinases"/>
    <property type="match status" value="1"/>
</dbReference>
<dbReference type="KEGG" id="spap:H3Z74_15175"/>
<gene>
    <name evidence="3" type="ORF">H3Z74_15175</name>
</gene>
<dbReference type="PANTHER" id="PTHR33490:SF3">
    <property type="entry name" value="CONSERVED INTEGRAL MEMBRANE PROTEIN"/>
    <property type="match status" value="1"/>
</dbReference>
<evidence type="ECO:0000313" key="4">
    <source>
        <dbReference type="Proteomes" id="UP000516148"/>
    </source>
</evidence>
<dbReference type="Gene3D" id="3.10.620.30">
    <property type="match status" value="1"/>
</dbReference>
<keyword evidence="4" id="KW-1185">Reference proteome</keyword>
<proteinExistence type="predicted"/>
<evidence type="ECO:0000313" key="3">
    <source>
        <dbReference type="EMBL" id="QNQ08109.1"/>
    </source>
</evidence>
<feature type="signal peptide" evidence="1">
    <location>
        <begin position="1"/>
        <end position="23"/>
    </location>
</feature>
<dbReference type="InterPro" id="IPR038765">
    <property type="entry name" value="Papain-like_cys_pep_sf"/>
</dbReference>
<dbReference type="PANTHER" id="PTHR33490">
    <property type="entry name" value="BLR5614 PROTEIN-RELATED"/>
    <property type="match status" value="1"/>
</dbReference>
<keyword evidence="1" id="KW-0732">Signal</keyword>
<organism evidence="3 4">
    <name type="scientific">Sphingomonas alpina</name>
    <dbReference type="NCBI Taxonomy" id="653931"/>
    <lineage>
        <taxon>Bacteria</taxon>
        <taxon>Pseudomonadati</taxon>
        <taxon>Pseudomonadota</taxon>
        <taxon>Alphaproteobacteria</taxon>
        <taxon>Sphingomonadales</taxon>
        <taxon>Sphingomonadaceae</taxon>
        <taxon>Sphingomonas</taxon>
    </lineage>
</organism>
<sequence length="466" mass="51191">MRPRLNFALGAALLLLWPVTAEAQDDLWFPIVDQRGQLIGWQHETKESDATTTRITREREMAFRVEGHNESRSHVRSVRELDAQGRTIRVSIETSDGKKRRLHLVTVQNDAAAVDKGTPDPENAVEAADEDGQSILYLQELLAAGDTAPRPASATRWQRTDGAGTGDLILSAWRNGLPGLVWSIRLDDKGRILRAEQPLPGNSVILQRSDQPISPQELQAPTTRHQMIASPYAISRTALEGHIRYQFGLPAAFRPALPVTGEQGITAEDTGLRLDICATCGPGLSTDPSDLARWRRPSAWIESDAPELRSAVRGIAAAQNDIGKMKRLERLARRRLKDEDFDGHYSALQSWRRRAGDCTEDATLLAGLARAAGIPARVASGLIYSRERYHGARNAFMPHSWVVAYVDGSWKSFDISFGTFDASHIALAIGDGEPWAIGAATQVAGLLDWRGMTEVRKRPASPVPAS</sequence>
<dbReference type="SMART" id="SM00460">
    <property type="entry name" value="TGc"/>
    <property type="match status" value="1"/>
</dbReference>
<feature type="chain" id="PRO_5028967855" evidence="1">
    <location>
        <begin position="24"/>
        <end position="466"/>
    </location>
</feature>
<evidence type="ECO:0000259" key="2">
    <source>
        <dbReference type="SMART" id="SM00460"/>
    </source>
</evidence>
<dbReference type="Pfam" id="PF01841">
    <property type="entry name" value="Transglut_core"/>
    <property type="match status" value="1"/>
</dbReference>
<dbReference type="AlphaFoldDB" id="A0A7H0LEK6"/>
<name>A0A7H0LEK6_9SPHN</name>
<accession>A0A7H0LEK6</accession>
<dbReference type="EMBL" id="CP061038">
    <property type="protein sequence ID" value="QNQ08109.1"/>
    <property type="molecule type" value="Genomic_DNA"/>
</dbReference>
<feature type="domain" description="Transglutaminase-like" evidence="2">
    <location>
        <begin position="350"/>
        <end position="417"/>
    </location>
</feature>
<dbReference type="RefSeq" id="WP_187760438.1">
    <property type="nucleotide sequence ID" value="NZ_CP061038.1"/>
</dbReference>
<dbReference type="Proteomes" id="UP000516148">
    <property type="component" value="Chromosome"/>
</dbReference>
<dbReference type="InterPro" id="IPR002931">
    <property type="entry name" value="Transglutaminase-like"/>
</dbReference>
<protein>
    <submittedName>
        <fullName evidence="3">Transglutaminase domain-containing protein</fullName>
    </submittedName>
</protein>
<evidence type="ECO:0000256" key="1">
    <source>
        <dbReference type="SAM" id="SignalP"/>
    </source>
</evidence>